<reference evidence="1" key="1">
    <citation type="submission" date="2023-06" db="EMBL/GenBank/DDBJ databases">
        <title>Genome-scale phylogeny and comparative genomics of the fungal order Sordariales.</title>
        <authorList>
            <consortium name="Lawrence Berkeley National Laboratory"/>
            <person name="Hensen N."/>
            <person name="Bonometti L."/>
            <person name="Westerberg I."/>
            <person name="Brannstrom I.O."/>
            <person name="Guillou S."/>
            <person name="Cros-Aarteil S."/>
            <person name="Calhoun S."/>
            <person name="Haridas S."/>
            <person name="Kuo A."/>
            <person name="Mondo S."/>
            <person name="Pangilinan J."/>
            <person name="Riley R."/>
            <person name="LaButti K."/>
            <person name="Andreopoulos B."/>
            <person name="Lipzen A."/>
            <person name="Chen C."/>
            <person name="Yanf M."/>
            <person name="Daum C."/>
            <person name="Ng V."/>
            <person name="Clum A."/>
            <person name="Steindorff A."/>
            <person name="Ohm R."/>
            <person name="Martin F."/>
            <person name="Silar P."/>
            <person name="Natvig D."/>
            <person name="Lalanne C."/>
            <person name="Gautier V."/>
            <person name="Ament-velasquez S.L."/>
            <person name="Kruys A."/>
            <person name="Hutchinson M.I."/>
            <person name="Powell A.J."/>
            <person name="Barry K."/>
            <person name="Miller A.N."/>
            <person name="Grigoriev I.V."/>
            <person name="Debuchy R."/>
            <person name="Gladieux P."/>
            <person name="Thoren M.H."/>
            <person name="Johannesson H."/>
        </authorList>
    </citation>
    <scope>NUCLEOTIDE SEQUENCE</scope>
    <source>
        <strain evidence="1">SMH3391-2</strain>
    </source>
</reference>
<gene>
    <name evidence="1" type="ORF">B0T17DRAFT_355565</name>
</gene>
<evidence type="ECO:0000313" key="1">
    <source>
        <dbReference type="EMBL" id="KAK0615788.1"/>
    </source>
</evidence>
<proteinExistence type="predicted"/>
<protein>
    <submittedName>
        <fullName evidence="1">Uncharacterized protein</fullName>
    </submittedName>
</protein>
<organism evidence="1 2">
    <name type="scientific">Bombardia bombarda</name>
    <dbReference type="NCBI Taxonomy" id="252184"/>
    <lineage>
        <taxon>Eukaryota</taxon>
        <taxon>Fungi</taxon>
        <taxon>Dikarya</taxon>
        <taxon>Ascomycota</taxon>
        <taxon>Pezizomycotina</taxon>
        <taxon>Sordariomycetes</taxon>
        <taxon>Sordariomycetidae</taxon>
        <taxon>Sordariales</taxon>
        <taxon>Lasiosphaeriaceae</taxon>
        <taxon>Bombardia</taxon>
    </lineage>
</organism>
<keyword evidence="2" id="KW-1185">Reference proteome</keyword>
<comment type="caution">
    <text evidence="1">The sequence shown here is derived from an EMBL/GenBank/DDBJ whole genome shotgun (WGS) entry which is preliminary data.</text>
</comment>
<accession>A0AA40BW21</accession>
<sequence>MPRNWVHDFIGNGEVPTHLHQGTSEERTVSVALSCVRQRYDARLQTASCSFPSTKFDILVCDYNPPPPPPSRAWFLPALPLLRVPHPELLYRTIVQLVAWKLFDHCRGLPLAGYIKAGRIVCGGHHLSERSPRTNMWKTAQSLVGGRTLRPHGLCGVVQ</sequence>
<name>A0AA40BW21_9PEZI</name>
<dbReference type="Proteomes" id="UP001174934">
    <property type="component" value="Unassembled WGS sequence"/>
</dbReference>
<evidence type="ECO:0000313" key="2">
    <source>
        <dbReference type="Proteomes" id="UP001174934"/>
    </source>
</evidence>
<dbReference type="EMBL" id="JAULSR010000006">
    <property type="protein sequence ID" value="KAK0615788.1"/>
    <property type="molecule type" value="Genomic_DNA"/>
</dbReference>
<dbReference type="AlphaFoldDB" id="A0AA40BW21"/>